<accession>A0AB34JHI5</accession>
<dbReference type="InterPro" id="IPR029061">
    <property type="entry name" value="THDP-binding"/>
</dbReference>
<dbReference type="EC" id="5.4.4.2" evidence="3"/>
<keyword evidence="9" id="KW-0413">Isomerase</keyword>
<feature type="region of interest" description="Disordered" evidence="10">
    <location>
        <begin position="410"/>
        <end position="429"/>
    </location>
</feature>
<evidence type="ECO:0000256" key="5">
    <source>
        <dbReference type="ARBA" id="ARBA00022723"/>
    </source>
</evidence>
<keyword evidence="4" id="KW-0808">Transferase</keyword>
<keyword evidence="6" id="KW-0460">Magnesium</keyword>
<evidence type="ECO:0000256" key="1">
    <source>
        <dbReference type="ARBA" id="ARBA00000799"/>
    </source>
</evidence>
<dbReference type="Pfam" id="PF02776">
    <property type="entry name" value="TPP_enzyme_N"/>
    <property type="match status" value="1"/>
</dbReference>
<organism evidence="15 16">
    <name type="scientific">Prymnesium parvum</name>
    <name type="common">Toxic golden alga</name>
    <dbReference type="NCBI Taxonomy" id="97485"/>
    <lineage>
        <taxon>Eukaryota</taxon>
        <taxon>Haptista</taxon>
        <taxon>Haptophyta</taxon>
        <taxon>Prymnesiophyceae</taxon>
        <taxon>Prymnesiales</taxon>
        <taxon>Prymnesiaceae</taxon>
        <taxon>Prymnesium</taxon>
    </lineage>
</organism>
<dbReference type="InterPro" id="IPR015890">
    <property type="entry name" value="Chorismate_C"/>
</dbReference>
<dbReference type="Pfam" id="PF00425">
    <property type="entry name" value="Chorismate_bind"/>
    <property type="match status" value="2"/>
</dbReference>
<dbReference type="Gene3D" id="3.60.120.10">
    <property type="entry name" value="Anthranilate synthase"/>
    <property type="match status" value="2"/>
</dbReference>
<feature type="domain" description="Thiamine pyrophosphate enzyme N-terminal TPP-binding" evidence="13">
    <location>
        <begin position="677"/>
        <end position="788"/>
    </location>
</feature>
<dbReference type="Gene3D" id="3.40.50.970">
    <property type="match status" value="2"/>
</dbReference>
<proteinExistence type="inferred from homology"/>
<evidence type="ECO:0000313" key="16">
    <source>
        <dbReference type="Proteomes" id="UP001515480"/>
    </source>
</evidence>
<evidence type="ECO:0000313" key="15">
    <source>
        <dbReference type="EMBL" id="KAL1521490.1"/>
    </source>
</evidence>
<dbReference type="NCBIfam" id="TIGR00543">
    <property type="entry name" value="isochor_syn"/>
    <property type="match status" value="1"/>
</dbReference>
<evidence type="ECO:0000259" key="14">
    <source>
        <dbReference type="Pfam" id="PF16582"/>
    </source>
</evidence>
<dbReference type="InterPro" id="IPR004561">
    <property type="entry name" value="IsoChor_synthase"/>
</dbReference>
<evidence type="ECO:0000256" key="9">
    <source>
        <dbReference type="ARBA" id="ARBA00023235"/>
    </source>
</evidence>
<comment type="similarity">
    <text evidence="2">Belongs to the isochorismate synthase family.</text>
</comment>
<dbReference type="HAMAP" id="MF_01659">
    <property type="entry name" value="MenD"/>
    <property type="match status" value="1"/>
</dbReference>
<dbReference type="Pfam" id="PF16582">
    <property type="entry name" value="TPP_enzyme_M_2"/>
    <property type="match status" value="1"/>
</dbReference>
<keyword evidence="8" id="KW-0464">Manganese</keyword>
<evidence type="ECO:0000259" key="11">
    <source>
        <dbReference type="Pfam" id="PF00425"/>
    </source>
</evidence>
<feature type="domain" description="Chorismate-utilising enzyme C-terminal" evidence="11">
    <location>
        <begin position="342"/>
        <end position="394"/>
    </location>
</feature>
<gene>
    <name evidence="15" type="ORF">AB1Y20_021152</name>
</gene>
<evidence type="ECO:0000256" key="7">
    <source>
        <dbReference type="ARBA" id="ARBA00023052"/>
    </source>
</evidence>
<evidence type="ECO:0000256" key="4">
    <source>
        <dbReference type="ARBA" id="ARBA00022679"/>
    </source>
</evidence>
<dbReference type="EMBL" id="JBGBPQ010000007">
    <property type="protein sequence ID" value="KAL1521490.1"/>
    <property type="molecule type" value="Genomic_DNA"/>
</dbReference>
<evidence type="ECO:0000256" key="8">
    <source>
        <dbReference type="ARBA" id="ARBA00023211"/>
    </source>
</evidence>
<dbReference type="SUPFAM" id="SSF52518">
    <property type="entry name" value="Thiamin diphosphate-binding fold (THDP-binding)"/>
    <property type="match status" value="2"/>
</dbReference>
<reference evidence="15 16" key="1">
    <citation type="journal article" date="2024" name="Science">
        <title>Giant polyketide synthase enzymes in the biosynthesis of giant marine polyether toxins.</title>
        <authorList>
            <person name="Fallon T.R."/>
            <person name="Shende V.V."/>
            <person name="Wierzbicki I.H."/>
            <person name="Pendleton A.L."/>
            <person name="Watervoot N.F."/>
            <person name="Auber R.P."/>
            <person name="Gonzalez D.J."/>
            <person name="Wisecaver J.H."/>
            <person name="Moore B.S."/>
        </authorList>
    </citation>
    <scope>NUCLEOTIDE SEQUENCE [LARGE SCALE GENOMIC DNA]</scope>
    <source>
        <strain evidence="15 16">12B1</strain>
    </source>
</reference>
<dbReference type="CDD" id="cd07037">
    <property type="entry name" value="TPP_PYR_MenD"/>
    <property type="match status" value="1"/>
</dbReference>
<feature type="domain" description="Thiamine pyrophosphate enzyme TPP-binding" evidence="12">
    <location>
        <begin position="1153"/>
        <end position="1268"/>
    </location>
</feature>
<comment type="catalytic activity">
    <reaction evidence="1">
        <text>chorismate = isochorismate</text>
        <dbReference type="Rhea" id="RHEA:18985"/>
        <dbReference type="ChEBI" id="CHEBI:29748"/>
        <dbReference type="ChEBI" id="CHEBI:29780"/>
        <dbReference type="EC" id="5.4.4.2"/>
    </reaction>
</comment>
<feature type="domain" description="Chorismate-utilising enzyme C-terminal" evidence="11">
    <location>
        <begin position="435"/>
        <end position="644"/>
    </location>
</feature>
<dbReference type="InterPro" id="IPR011766">
    <property type="entry name" value="TPP_enzyme_TPP-bd"/>
</dbReference>
<dbReference type="Proteomes" id="UP001515480">
    <property type="component" value="Unassembled WGS sequence"/>
</dbReference>
<dbReference type="Gene3D" id="3.40.50.1220">
    <property type="entry name" value="TPP-binding domain"/>
    <property type="match status" value="1"/>
</dbReference>
<dbReference type="InterPro" id="IPR032264">
    <property type="entry name" value="MenD_middle"/>
</dbReference>
<dbReference type="InterPro" id="IPR004433">
    <property type="entry name" value="MenaQ_synth_MenD"/>
</dbReference>
<dbReference type="GO" id="GO:0009234">
    <property type="term" value="P:menaquinone biosynthetic process"/>
    <property type="evidence" value="ECO:0007669"/>
    <property type="project" value="InterPro"/>
</dbReference>
<feature type="domain" description="Menaquinone biosynthesis protein MenD middle" evidence="14">
    <location>
        <begin position="857"/>
        <end position="1077"/>
    </location>
</feature>
<evidence type="ECO:0000256" key="10">
    <source>
        <dbReference type="SAM" id="MobiDB-lite"/>
    </source>
</evidence>
<dbReference type="GO" id="GO:0046872">
    <property type="term" value="F:metal ion binding"/>
    <property type="evidence" value="ECO:0007669"/>
    <property type="project" value="UniProtKB-KW"/>
</dbReference>
<dbReference type="PANTHER" id="PTHR42916">
    <property type="entry name" value="2-SUCCINYL-5-ENOLPYRUVYL-6-HYDROXY-3-CYCLOHEXENE-1-CARBOXYLATE SYNTHASE"/>
    <property type="match status" value="1"/>
</dbReference>
<keyword evidence="5" id="KW-0479">Metal-binding</keyword>
<evidence type="ECO:0000256" key="2">
    <source>
        <dbReference type="ARBA" id="ARBA00005297"/>
    </source>
</evidence>
<dbReference type="InterPro" id="IPR012001">
    <property type="entry name" value="Thiamin_PyroP_enz_TPP-bd_dom"/>
</dbReference>
<dbReference type="SUPFAM" id="SSF52467">
    <property type="entry name" value="DHS-like NAD/FAD-binding domain"/>
    <property type="match status" value="1"/>
</dbReference>
<evidence type="ECO:0000259" key="13">
    <source>
        <dbReference type="Pfam" id="PF02776"/>
    </source>
</evidence>
<feature type="region of interest" description="Disordered" evidence="10">
    <location>
        <begin position="1078"/>
        <end position="1113"/>
    </location>
</feature>
<comment type="caution">
    <text evidence="15">The sequence shown here is derived from an EMBL/GenBank/DDBJ whole genome shotgun (WGS) entry which is preliminary data.</text>
</comment>
<name>A0AB34JHI5_PRYPA</name>
<protein>
    <recommendedName>
        <fullName evidence="3">isochorismate synthase</fullName>
        <ecNumber evidence="3">5.4.4.2</ecNumber>
    </recommendedName>
</protein>
<dbReference type="GO" id="GO:0070204">
    <property type="term" value="F:2-succinyl-5-enolpyruvyl-6-hydroxy-3-cyclohexene-1-carboxylic-acid synthase activity"/>
    <property type="evidence" value="ECO:0007669"/>
    <property type="project" value="InterPro"/>
</dbReference>
<dbReference type="GO" id="GO:0008909">
    <property type="term" value="F:isochorismate synthase activity"/>
    <property type="evidence" value="ECO:0007669"/>
    <property type="project" value="UniProtKB-EC"/>
</dbReference>
<feature type="compositionally biased region" description="Pro residues" evidence="10">
    <location>
        <begin position="1083"/>
        <end position="1096"/>
    </location>
</feature>
<dbReference type="SUPFAM" id="SSF56322">
    <property type="entry name" value="ADC synthase"/>
    <property type="match status" value="2"/>
</dbReference>
<dbReference type="Pfam" id="PF02775">
    <property type="entry name" value="TPP_enzyme_C"/>
    <property type="match status" value="1"/>
</dbReference>
<evidence type="ECO:0000256" key="6">
    <source>
        <dbReference type="ARBA" id="ARBA00022842"/>
    </source>
</evidence>
<evidence type="ECO:0000259" key="12">
    <source>
        <dbReference type="Pfam" id="PF02775"/>
    </source>
</evidence>
<dbReference type="InterPro" id="IPR029035">
    <property type="entry name" value="DHS-like_NAD/FAD-binding_dom"/>
</dbReference>
<sequence>MSDVGRHIPRTSMCKCNNQQAVLRVDNQTIQTRQADVGIANIIAQVGHQLRAGGLRVCMRASRPALTTAGATLLPLPRIAPTPASRPRAWRVPPLPLAPPPLPLAPPPLPLAPPPLPLAPPPLPLAPPLLPLAPPMALRSLPADGRCPLWLGFRRLVDELRSMDEPHAADGGVRHLRVEVQVDGVSDPAHWLCHQQLRPRLYFSDQHKSLRVAGVGEADRICGESAVDEEVWRRAASVLGGACGRMRFYGGGRFDAEAAGGAEWAELSGALFVLPLWELQACDDGKCFLACHLRWGGAAPAWGEATESARHAASQLAARAEPLAAPLQAFPTLVAQEGAMSPEEYEKAVQRILAAIEAGDVSKVVLAQRMRLRLAQKVDPMHLLLTLLEADAAAIAQDEQASGELMEGEVAVHSASPPPPRGGRRAAPPPPLRARHAYLFLLQPHDELSFMGCTPEKLFKLHGDELSTEAIAGTRRRGATAAADAELAHELLRSDKDLREVHAVRDFLVDALGSQCRAVAHEPPFVLQLRHVQHICVPFTAQLAAPHSADPTGAAARSALALLHPTPAVCGTPPAVARATIRQLEPFDRGYYAGPLGYIASDGCEFCVAIRSALLAADTALVYAGGGIVRGSAVADEWEEVHNKMKNFISLFPAAHHALPSPSAYHLAPNANALHASLLVEELVRCGVGHVVLSPGSRCAPLTVAVARSQCAHSLCTDERGAAFIALGLARASGRCAAVVVSSGTAAANLLPAVVEASLDHVPLLLLTADRPPELRDTSANQTITQTQLFGGYARWFKDMPPPAADAPLEPLLSDAGYAVRRATCAPAGPVHLNLMYREPLAPREEAWGRAPLESRRMRAWLSSRQPFTAYLQPYALAPSLPDAQLLPLLELLRAAARGIVVVGCLTSEAQRLAAAALAAALRWPMATEVCSGLRQPHLAPPCDPPLHAPLLDLILADAAVAEAAAPDVVLQVGGRLVSKRVGALLRRGATHVLLEAHADRVDPEHTVTHRLQGDVASMLAALHRGLRDAAGGGSALLPLAAASAAVEAALHRQMAAAGAAAPTEPWVAHHICAALTSHRPDPPTLPTPPVPPASPAPGTSRPSSAAPPTSGHKHVLFVSNSMPVRDLTTFCASTPLVLCNRGASGIDGVMHSAIGAALACPPGGSVTLLIGDLATLHDLNAITTLSNLRPKLIVVVLNNAGGGIFRFLPIAQHADVYSPYFDTPHRHQFEGVCRGCGLPYVLTATCGEFEHEYASALLRPGPSFIEVQTDKEENFECHRMLAARAAEALHGVAAAIRDDSAAKETA</sequence>
<dbReference type="PANTHER" id="PTHR42916:SF1">
    <property type="entry name" value="PROTEIN PHYLLO, CHLOROPLASTIC"/>
    <property type="match status" value="1"/>
</dbReference>
<keyword evidence="7" id="KW-0786">Thiamine pyrophosphate</keyword>
<feature type="compositionally biased region" description="Pro residues" evidence="10">
    <location>
        <begin position="416"/>
        <end position="429"/>
    </location>
</feature>
<dbReference type="NCBIfam" id="TIGR00173">
    <property type="entry name" value="menD"/>
    <property type="match status" value="1"/>
</dbReference>
<dbReference type="GO" id="GO:0030976">
    <property type="term" value="F:thiamine pyrophosphate binding"/>
    <property type="evidence" value="ECO:0007669"/>
    <property type="project" value="InterPro"/>
</dbReference>
<evidence type="ECO:0000256" key="3">
    <source>
        <dbReference type="ARBA" id="ARBA00012824"/>
    </source>
</evidence>
<keyword evidence="16" id="KW-1185">Reference proteome</keyword>
<dbReference type="CDD" id="cd02009">
    <property type="entry name" value="TPP_SHCHC_synthase"/>
    <property type="match status" value="1"/>
</dbReference>
<feature type="compositionally biased region" description="Low complexity" evidence="10">
    <location>
        <begin position="1097"/>
        <end position="1111"/>
    </location>
</feature>
<dbReference type="InterPro" id="IPR005801">
    <property type="entry name" value="ADC_synthase"/>
</dbReference>